<keyword evidence="2" id="KW-1185">Reference proteome</keyword>
<dbReference type="RefSeq" id="WP_048278802.1">
    <property type="nucleotide sequence ID" value="NZ_LDZF01000008.1"/>
</dbReference>
<protein>
    <recommendedName>
        <fullName evidence="3">Arginase</fullName>
    </recommendedName>
</protein>
<reference evidence="1 2" key="1">
    <citation type="submission" date="2015-05" db="EMBL/GenBank/DDBJ databases">
        <title>Genome sequences of Pluralibacter gergoviae.</title>
        <authorList>
            <person name="Greninger A.L."/>
            <person name="Miller S."/>
        </authorList>
    </citation>
    <scope>NUCLEOTIDE SEQUENCE [LARGE SCALE GENOMIC DNA]</scope>
    <source>
        <strain evidence="1 2">JS81F13</strain>
    </source>
</reference>
<dbReference type="eggNOG" id="COG0010">
    <property type="taxonomic scope" value="Bacteria"/>
</dbReference>
<comment type="caution">
    <text evidence="1">The sequence shown here is derived from an EMBL/GenBank/DDBJ whole genome shotgun (WGS) entry which is preliminary data.</text>
</comment>
<evidence type="ECO:0008006" key="3">
    <source>
        <dbReference type="Google" id="ProtNLM"/>
    </source>
</evidence>
<dbReference type="SUPFAM" id="SSF52768">
    <property type="entry name" value="Arginase/deacetylase"/>
    <property type="match status" value="1"/>
</dbReference>
<dbReference type="EMBL" id="LDZF01000008">
    <property type="protein sequence ID" value="KMK14098.1"/>
    <property type="molecule type" value="Genomic_DNA"/>
</dbReference>
<dbReference type="AlphaFoldDB" id="A0A0J5LXA2"/>
<dbReference type="Gene3D" id="3.40.800.10">
    <property type="entry name" value="Ureohydrolase domain"/>
    <property type="match status" value="1"/>
</dbReference>
<accession>A0A0J5LXA2</accession>
<gene>
    <name evidence="1" type="ORF">ABW06_09500</name>
</gene>
<evidence type="ECO:0000313" key="2">
    <source>
        <dbReference type="Proteomes" id="UP000036196"/>
    </source>
</evidence>
<evidence type="ECO:0000313" key="1">
    <source>
        <dbReference type="EMBL" id="KMK14098.1"/>
    </source>
</evidence>
<dbReference type="PATRIC" id="fig|61647.15.peg.5264"/>
<organism evidence="1 2">
    <name type="scientific">Pluralibacter gergoviae</name>
    <name type="common">Enterobacter gergoviae</name>
    <dbReference type="NCBI Taxonomy" id="61647"/>
    <lineage>
        <taxon>Bacteria</taxon>
        <taxon>Pseudomonadati</taxon>
        <taxon>Pseudomonadota</taxon>
        <taxon>Gammaproteobacteria</taxon>
        <taxon>Enterobacterales</taxon>
        <taxon>Enterobacteriaceae</taxon>
        <taxon>Pluralibacter</taxon>
    </lineage>
</organism>
<dbReference type="InterPro" id="IPR023696">
    <property type="entry name" value="Ureohydrolase_dom_sf"/>
</dbReference>
<dbReference type="Proteomes" id="UP000036196">
    <property type="component" value="Unassembled WGS sequence"/>
</dbReference>
<name>A0A0J5LXA2_PLUGE</name>
<proteinExistence type="predicted"/>
<sequence length="294" mass="33188">MSRRTVVLNFDDAAGHFPGAQAVDLRRYQEAIRFGCGWRRFRDFARWLSPQLPAQTGAVFTGSGDYHHLSWLLLSRLPANRPVQLIVCDNHPDNMRYPFGIHCGSWVYWASRLPQVAAVHVIGISSADIGAGHAWENHWRPLMSGKLTYWSVGRPARWTRLTGRPDAARNFDHADALLDAFLPQVGALPVYLSVDKDVLSPAVVSTNWDQGTFREQDLLRLIARCRGWLAGADITGDVSQWRYRSRFKRLLSGADGQRVPEEEELRHWQAPQQALNRRLLAALSGAWIADEAAD</sequence>
<dbReference type="STRING" id="61647.LG71_22330"/>